<feature type="region of interest" description="Disordered" evidence="1">
    <location>
        <begin position="113"/>
        <end position="170"/>
    </location>
</feature>
<proteinExistence type="predicted"/>
<accession>A0A8B8DG38</accession>
<feature type="region of interest" description="Disordered" evidence="1">
    <location>
        <begin position="1"/>
        <end position="56"/>
    </location>
</feature>
<dbReference type="RefSeq" id="XP_022326888.1">
    <property type="nucleotide sequence ID" value="XM_022471180.1"/>
</dbReference>
<dbReference type="AlphaFoldDB" id="A0A8B8DG38"/>
<evidence type="ECO:0000256" key="1">
    <source>
        <dbReference type="SAM" id="MobiDB-lite"/>
    </source>
</evidence>
<reference evidence="3" key="2">
    <citation type="submission" date="2025-08" db="UniProtKB">
        <authorList>
            <consortium name="RefSeq"/>
        </authorList>
    </citation>
    <scope>IDENTIFICATION</scope>
    <source>
        <tissue evidence="3">Whole sample</tissue>
    </source>
</reference>
<gene>
    <name evidence="3" type="primary">LOC111126463</name>
</gene>
<evidence type="ECO:0000313" key="3">
    <source>
        <dbReference type="RefSeq" id="XP_022326888.1"/>
    </source>
</evidence>
<dbReference type="OrthoDB" id="6186182at2759"/>
<feature type="compositionally biased region" description="Polar residues" evidence="1">
    <location>
        <begin position="1"/>
        <end position="10"/>
    </location>
</feature>
<evidence type="ECO:0000313" key="2">
    <source>
        <dbReference type="Proteomes" id="UP000694844"/>
    </source>
</evidence>
<dbReference type="KEGG" id="cvn:111126463"/>
<dbReference type="Proteomes" id="UP000694844">
    <property type="component" value="Chromosome 1"/>
</dbReference>
<protein>
    <submittedName>
        <fullName evidence="3">Uncharacterized protein LOC111126463</fullName>
    </submittedName>
</protein>
<name>A0A8B8DG38_CRAVI</name>
<keyword evidence="2" id="KW-1185">Reference proteome</keyword>
<sequence>MFVFRSTSSFNKDDDDESDDDENKGSDDGSYDDLNKGCGVLYRRSDDGSDDDLNKGSDFVSSITSAKHTPSATLSSDKDAIEELVADLEERHSFYTVKKEYRKPHKTLAGVDFDPEWNQKINTAPLSRPVDDSPAEEIDSEYDVSSDFESDSPDEGSESPRPSDTNLSKTKLSANIYIEYPKKYNRSVEGTKVVPWPQDRRAAELKDNTLRFAEKMCTDIYQMADTKKQSRVLQFSQTDEALVTFSVKAPDEERAGVGYRYMARIKNKTHWVDRVANCKGDEIKFHATEIESFYIIKIPEKETGL</sequence>
<feature type="compositionally biased region" description="Acidic residues" evidence="1">
    <location>
        <begin position="133"/>
        <end position="157"/>
    </location>
</feature>
<dbReference type="GeneID" id="111126463"/>
<organism evidence="2 3">
    <name type="scientific">Crassostrea virginica</name>
    <name type="common">Eastern oyster</name>
    <dbReference type="NCBI Taxonomy" id="6565"/>
    <lineage>
        <taxon>Eukaryota</taxon>
        <taxon>Metazoa</taxon>
        <taxon>Spiralia</taxon>
        <taxon>Lophotrochozoa</taxon>
        <taxon>Mollusca</taxon>
        <taxon>Bivalvia</taxon>
        <taxon>Autobranchia</taxon>
        <taxon>Pteriomorphia</taxon>
        <taxon>Ostreida</taxon>
        <taxon>Ostreoidea</taxon>
        <taxon>Ostreidae</taxon>
        <taxon>Crassostrea</taxon>
    </lineage>
</organism>
<feature type="compositionally biased region" description="Acidic residues" evidence="1">
    <location>
        <begin position="13"/>
        <end position="22"/>
    </location>
</feature>
<feature type="compositionally biased region" description="Basic and acidic residues" evidence="1">
    <location>
        <begin position="43"/>
        <end position="55"/>
    </location>
</feature>
<reference evidence="2" key="1">
    <citation type="submission" date="2024-06" db="UniProtKB">
        <authorList>
            <consortium name="RefSeq"/>
        </authorList>
    </citation>
    <scope>NUCLEOTIDE SEQUENCE [LARGE SCALE GENOMIC DNA]</scope>
</reference>